<dbReference type="Proteomes" id="UP000664859">
    <property type="component" value="Unassembled WGS sequence"/>
</dbReference>
<name>A0A836C9Q5_9STRA</name>
<evidence type="ECO:0000313" key="2">
    <source>
        <dbReference type="Proteomes" id="UP000664859"/>
    </source>
</evidence>
<evidence type="ECO:0000313" key="1">
    <source>
        <dbReference type="EMBL" id="KAG5177417.1"/>
    </source>
</evidence>
<protein>
    <submittedName>
        <fullName evidence="1">Uncharacterized protein</fullName>
    </submittedName>
</protein>
<proteinExistence type="predicted"/>
<reference evidence="1" key="1">
    <citation type="submission" date="2021-02" db="EMBL/GenBank/DDBJ databases">
        <title>First Annotated Genome of the Yellow-green Alga Tribonema minus.</title>
        <authorList>
            <person name="Mahan K.M."/>
        </authorList>
    </citation>
    <scope>NUCLEOTIDE SEQUENCE</scope>
    <source>
        <strain evidence="1">UTEX B ZZ1240</strain>
    </source>
</reference>
<keyword evidence="2" id="KW-1185">Reference proteome</keyword>
<dbReference type="AlphaFoldDB" id="A0A836C9Q5"/>
<dbReference type="EMBL" id="JAFCMP010000525">
    <property type="protein sequence ID" value="KAG5177417.1"/>
    <property type="molecule type" value="Genomic_DNA"/>
</dbReference>
<gene>
    <name evidence="1" type="ORF">JKP88DRAFT_86003</name>
</gene>
<accession>A0A836C9Q5</accession>
<sequence length="135" mass="14999">MQTCRSPAFAAVGEGNLPDEAYAFLKLIQLQKDWAAIGKTVREREDVAGDEWQNVQLYLRKMYQQGEELKGMAKGFAEPKRAQALALVEAVRAEARAADKPAGARDRDAFLAAQRSIEAKIGEFVDLFQDVPDEL</sequence>
<dbReference type="OrthoDB" id="205132at2759"/>
<comment type="caution">
    <text evidence="1">The sequence shown here is derived from an EMBL/GenBank/DDBJ whole genome shotgun (WGS) entry which is preliminary data.</text>
</comment>
<organism evidence="1 2">
    <name type="scientific">Tribonema minus</name>
    <dbReference type="NCBI Taxonomy" id="303371"/>
    <lineage>
        <taxon>Eukaryota</taxon>
        <taxon>Sar</taxon>
        <taxon>Stramenopiles</taxon>
        <taxon>Ochrophyta</taxon>
        <taxon>PX clade</taxon>
        <taxon>Xanthophyceae</taxon>
        <taxon>Tribonematales</taxon>
        <taxon>Tribonemataceae</taxon>
        <taxon>Tribonema</taxon>
    </lineage>
</organism>